<sequence>MAITKIILQQMVTMDQNSITASKYPKYTVVLSNSISSITAGELTTAIESSKASAAAAKQSEINAKQSELNAKDSENEAEISAASSQQSATQSASSATASANSAKAAKTSETNAKASETAAKTSETNAKASETAAKTSETNANSSKTAAAASASAAKTSETNAAASASAAKTSETNANSSKTAAANSANAAKVSETNAKTSETNAAASATKAENVASGMRDSIGLGNSARDCPDISGNPSAYIGFMRIREGVPGWPSIANGEAYLTGVISVNDGSPSYTGIFQGWGSRSLYTYRWASNLGPQWTRHARKDEVNRLVQIANDQTRLYAGNGTTYMEVGNNRAWGVYDSVLNKWQPLAIAQGGTGGITDIEARTNLRLGVNDSPQFANLNLVRSSDVATTAGGILQSILSDTTGVQRTRCRFYSELRGDDKAWGTIHLQKGDKNQYAGLNEDGDFSLNSGDFIGRRVKLSANFSYPVEITSAHPTIRFNETDRPANTPYYSFVFDGGNWRIQKDGYDGTKSSSAISYNYARDEIEIPNLKVNAIATPINLTQTKTNLQIPFTGLARWTDYNAPAGAEAKKYYPVIISHPLYYNGDFLVEVAMRTKSITRNEEPNCNAIHLWIRDAGWSDMGAAVFGHYFCYAKNENAILCVRGTDKGQYPHNAIYVRGDAFPIRLATTVGCIVTIPTSDWKPSTAAGSPTYKWGISNSGEGIDIDTYGISNNLLDFTASATGFYCTDTYRNKYGDSYQVISANGTIQPANGVATYLNQDWNTQHTDGVNKFKPIAGQVNSPENGIVYAGFHTSFSESYATQFAGRNSRFWVRSIEAGESKEWLKLITATLAPKIPTDARDGFISDNAGDTSWAPSNGGGFQSSYAENRIMQSWIDSAGRLYSRFLTTNQPTTSKTDVPWKSAAMLELDNRFTGSNTFLGDILCSAANPLTLKSANPTLSFVESDVDNSTYMFVADGGGFRLNRDNTAGAEIFNYSRSQNNLKLGVSSYFTLNTRFDQGWTSRGSVDVTTTGYSGIAFITTGSTDSVGARNQFEVSPDNSFYLARRNRSNQTGQWIIHFPTAGGTLALSGTSDINYKTNIEEYDGIHSIENIKAMDLVTFVFKDDEKKRTRRGVIAQQIEQIDPTYVKHTYEPCGEPIVDDDGVVQGYTDTKERVVLDNNVLLLDALCAIKVLAQRDEEKTERINKLEKDVEDLKTVVEHLLTTMKNS</sequence>
<feature type="region of interest" description="Disordered" evidence="4">
    <location>
        <begin position="166"/>
        <end position="214"/>
    </location>
</feature>
<feature type="compositionally biased region" description="Low complexity" evidence="4">
    <location>
        <begin position="79"/>
        <end position="111"/>
    </location>
</feature>
<evidence type="ECO:0000313" key="7">
    <source>
        <dbReference type="Proteomes" id="UP000827219"/>
    </source>
</evidence>
<proteinExistence type="predicted"/>
<dbReference type="Pfam" id="PF13884">
    <property type="entry name" value="Peptidase_S74"/>
    <property type="match status" value="1"/>
</dbReference>
<keyword evidence="2" id="KW-1227">Viral tail protein</keyword>
<feature type="region of interest" description="Disordered" evidence="4">
    <location>
        <begin position="65"/>
        <end position="144"/>
    </location>
</feature>
<gene>
    <name evidence="6" type="ORF">vBStySLmqsSP_1019</name>
</gene>
<evidence type="ECO:0000313" key="6">
    <source>
        <dbReference type="EMBL" id="QQM13550.1"/>
    </source>
</evidence>
<feature type="compositionally biased region" description="Polar residues" evidence="4">
    <location>
        <begin position="112"/>
        <end position="135"/>
    </location>
</feature>
<evidence type="ECO:0000256" key="3">
    <source>
        <dbReference type="SAM" id="Coils"/>
    </source>
</evidence>
<evidence type="ECO:0000256" key="4">
    <source>
        <dbReference type="SAM" id="MobiDB-lite"/>
    </source>
</evidence>
<name>A0AAE7P371_9CAUD</name>
<accession>A0AAE7P371</accession>
<evidence type="ECO:0000256" key="1">
    <source>
        <dbReference type="ARBA" id="ARBA00004328"/>
    </source>
</evidence>
<dbReference type="EMBL" id="MT577844">
    <property type="protein sequence ID" value="QQM13550.1"/>
    <property type="molecule type" value="Genomic_DNA"/>
</dbReference>
<reference evidence="6 7" key="1">
    <citation type="submission" date="2020-06" db="EMBL/GenBank/DDBJ databases">
        <title>Genome sequence of Salmonella phage vB_StyS-LmqsSP1.</title>
        <authorList>
            <person name="Hammerl J.A."/>
            <person name="Kittler S."/>
        </authorList>
    </citation>
    <scope>NUCLEOTIDE SEQUENCE [LARGE SCALE GENOMIC DNA]</scope>
</reference>
<feature type="domain" description="Peptidase S74" evidence="5">
    <location>
        <begin position="1078"/>
        <end position="1190"/>
    </location>
</feature>
<dbReference type="GO" id="GO:0098015">
    <property type="term" value="C:virus tail"/>
    <property type="evidence" value="ECO:0007669"/>
    <property type="project" value="UniProtKB-KW"/>
</dbReference>
<evidence type="ECO:0000256" key="2">
    <source>
        <dbReference type="ARBA" id="ARBA00022732"/>
    </source>
</evidence>
<organism evidence="6 7">
    <name type="scientific">Salmonella phage vB_StyS-LmqsSP1</name>
    <dbReference type="NCBI Taxonomy" id="2749424"/>
    <lineage>
        <taxon>Viruses</taxon>
        <taxon>Duplodnaviria</taxon>
        <taxon>Heunggongvirae</taxon>
        <taxon>Uroviricota</taxon>
        <taxon>Caudoviricetes</taxon>
        <taxon>Demerecviridae</taxon>
        <taxon>Markadamsvirinae</taxon>
        <taxon>Tequintavirus</taxon>
        <taxon>Tequintavirus LmqsSP1</taxon>
    </lineage>
</organism>
<keyword evidence="3" id="KW-0175">Coiled coil</keyword>
<keyword evidence="7" id="KW-1185">Reference proteome</keyword>
<keyword evidence="2" id="KW-0946">Virion</keyword>
<dbReference type="Proteomes" id="UP000827219">
    <property type="component" value="Segment"/>
</dbReference>
<dbReference type="PROSITE" id="PS51688">
    <property type="entry name" value="ICA"/>
    <property type="match status" value="1"/>
</dbReference>
<feature type="coiled-coil region" evidence="3">
    <location>
        <begin position="1176"/>
        <end position="1210"/>
    </location>
</feature>
<evidence type="ECO:0000259" key="5">
    <source>
        <dbReference type="PROSITE" id="PS51688"/>
    </source>
</evidence>
<feature type="compositionally biased region" description="Polar residues" evidence="4">
    <location>
        <begin position="193"/>
        <end position="206"/>
    </location>
</feature>
<comment type="subcellular location">
    <subcellularLocation>
        <location evidence="1">Virion</location>
    </subcellularLocation>
</comment>
<feature type="compositionally biased region" description="Low complexity" evidence="4">
    <location>
        <begin position="166"/>
        <end position="191"/>
    </location>
</feature>
<protein>
    <submittedName>
        <fullName evidence="6">Long tail fiber</fullName>
    </submittedName>
</protein>
<dbReference type="InterPro" id="IPR030392">
    <property type="entry name" value="S74_ICA"/>
</dbReference>